<dbReference type="OrthoDB" id="955534at2"/>
<proteinExistence type="predicted"/>
<accession>A0A1P9WZE1</accession>
<evidence type="ECO:0000313" key="1">
    <source>
        <dbReference type="EMBL" id="AQG80733.1"/>
    </source>
</evidence>
<dbReference type="STRING" id="1178516.AWR27_16235"/>
<dbReference type="EMBL" id="CP014263">
    <property type="protein sequence ID" value="AQG80733.1"/>
    <property type="molecule type" value="Genomic_DNA"/>
</dbReference>
<organism evidence="1 2">
    <name type="scientific">Spirosoma montaniterrae</name>
    <dbReference type="NCBI Taxonomy" id="1178516"/>
    <lineage>
        <taxon>Bacteria</taxon>
        <taxon>Pseudomonadati</taxon>
        <taxon>Bacteroidota</taxon>
        <taxon>Cytophagia</taxon>
        <taxon>Cytophagales</taxon>
        <taxon>Cytophagaceae</taxon>
        <taxon>Spirosoma</taxon>
    </lineage>
</organism>
<sequence>MRTRSFFYIITGILLLLWSKQPVLARLLPNADCPTITNTETTTVAVCTGQPVTALRVNTTATTYKIEFVRFDAPQTNPYLSKEGIHLGEIIPDNGVAVQQFVDFPANTGQTDKIYYVYACLKPMPDDPACQPFALITVTVRPEPTATTSALGLACLNNGRAQLTGGSTIDNSTYAWSGPGIDATNQNEQNPVVSGAGTYSLIVTANGCISEPVAVTVLEDAQRPTVQLRSVNLLSCPTAVVPLSATIASFGASYTYQLTGNDPVSGVSSTSLSLPVSETGTYTLSVTALNGCTTSQTATVQQVTYSFAPSSFTLTAREPLCGPGGSAPTGQIGIVGFDPDWTYELSLTGQFTGRSTPMPADGILLGGMRSKGNPQTYTVRVYNETGCYSVKSTRLIHERCPCPAPKCLPIMITKVK</sequence>
<dbReference type="Proteomes" id="UP000187941">
    <property type="component" value="Chromosome"/>
</dbReference>
<gene>
    <name evidence="1" type="ORF">AWR27_16235</name>
</gene>
<protein>
    <recommendedName>
        <fullName evidence="3">Ig-like domain-containing protein</fullName>
    </recommendedName>
</protein>
<dbReference type="RefSeq" id="WP_077132164.1">
    <property type="nucleotide sequence ID" value="NZ_CP014263.1"/>
</dbReference>
<reference evidence="1 2" key="1">
    <citation type="submission" date="2016-01" db="EMBL/GenBank/DDBJ databases">
        <authorList>
            <person name="Oliw E.H."/>
        </authorList>
    </citation>
    <scope>NUCLEOTIDE SEQUENCE [LARGE SCALE GENOMIC DNA]</scope>
    <source>
        <strain evidence="1 2">DY10</strain>
    </source>
</reference>
<evidence type="ECO:0000313" key="2">
    <source>
        <dbReference type="Proteomes" id="UP000187941"/>
    </source>
</evidence>
<dbReference type="AlphaFoldDB" id="A0A1P9WZE1"/>
<name>A0A1P9WZE1_9BACT</name>
<dbReference type="Gene3D" id="2.60.40.10">
    <property type="entry name" value="Immunoglobulins"/>
    <property type="match status" value="1"/>
</dbReference>
<dbReference type="InterPro" id="IPR013783">
    <property type="entry name" value="Ig-like_fold"/>
</dbReference>
<keyword evidence="2" id="KW-1185">Reference proteome</keyword>
<dbReference type="KEGG" id="smon:AWR27_16235"/>
<evidence type="ECO:0008006" key="3">
    <source>
        <dbReference type="Google" id="ProtNLM"/>
    </source>
</evidence>